<organism evidence="1 2">
    <name type="scientific">Parelaphostrongylus tenuis</name>
    <name type="common">Meningeal worm</name>
    <dbReference type="NCBI Taxonomy" id="148309"/>
    <lineage>
        <taxon>Eukaryota</taxon>
        <taxon>Metazoa</taxon>
        <taxon>Ecdysozoa</taxon>
        <taxon>Nematoda</taxon>
        <taxon>Chromadorea</taxon>
        <taxon>Rhabditida</taxon>
        <taxon>Rhabditina</taxon>
        <taxon>Rhabditomorpha</taxon>
        <taxon>Strongyloidea</taxon>
        <taxon>Metastrongylidae</taxon>
        <taxon>Parelaphostrongylus</taxon>
    </lineage>
</organism>
<evidence type="ECO:0000313" key="2">
    <source>
        <dbReference type="Proteomes" id="UP001196413"/>
    </source>
</evidence>
<comment type="caution">
    <text evidence="1">The sequence shown here is derived from an EMBL/GenBank/DDBJ whole genome shotgun (WGS) entry which is preliminary data.</text>
</comment>
<accession>A0AAD5R460</accession>
<proteinExistence type="predicted"/>
<evidence type="ECO:0000313" key="1">
    <source>
        <dbReference type="EMBL" id="KAJ1369041.1"/>
    </source>
</evidence>
<protein>
    <submittedName>
        <fullName evidence="1">Uncharacterized protein</fullName>
    </submittedName>
</protein>
<dbReference type="EMBL" id="JAHQIW010006392">
    <property type="protein sequence ID" value="KAJ1369041.1"/>
    <property type="molecule type" value="Genomic_DNA"/>
</dbReference>
<keyword evidence="2" id="KW-1185">Reference proteome</keyword>
<dbReference type="AlphaFoldDB" id="A0AAD5R460"/>
<dbReference type="Proteomes" id="UP001196413">
    <property type="component" value="Unassembled WGS sequence"/>
</dbReference>
<name>A0AAD5R460_PARTN</name>
<gene>
    <name evidence="1" type="ORF">KIN20_030421</name>
</gene>
<sequence>MAKMIGHIIGRKLPNACAFIGSGAKISDRMTKIALFLWRDDIDIDRLLTGPPH</sequence>
<reference evidence="1" key="1">
    <citation type="submission" date="2021-06" db="EMBL/GenBank/DDBJ databases">
        <title>Parelaphostrongylus tenuis whole genome reference sequence.</title>
        <authorList>
            <person name="Garwood T.J."/>
            <person name="Larsen P.A."/>
            <person name="Fountain-Jones N.M."/>
            <person name="Garbe J.R."/>
            <person name="Macchietto M.G."/>
            <person name="Kania S.A."/>
            <person name="Gerhold R.W."/>
            <person name="Richards J.E."/>
            <person name="Wolf T.M."/>
        </authorList>
    </citation>
    <scope>NUCLEOTIDE SEQUENCE</scope>
    <source>
        <strain evidence="1">MNPRO001-30</strain>
        <tissue evidence="1">Meninges</tissue>
    </source>
</reference>